<feature type="compositionally biased region" description="Basic and acidic residues" evidence="1">
    <location>
        <begin position="623"/>
        <end position="632"/>
    </location>
</feature>
<evidence type="ECO:0000313" key="2">
    <source>
        <dbReference type="EMBL" id="THF98347.1"/>
    </source>
</evidence>
<sequence length="638" mass="72657">MALLGNDGRGYELARKLESHGVWRSWLGDSLYANFAHFLSSPSSWEAFMRADDSKSRAQIQLQLRARALLFDKASVSLFRHSSSSSLSSSAVISKLNPNYLQLHGDDLYFTFEDCALDGSQQRDGVVAAKTAPSKLQSKAISIGSRYGEKDMDNMAQRFRHEELPETWYTQFFEKYKATKPYRLSFGDRETDKRTPELMSTYLRILEKHKRRRIAFKDDETNGFGNPMSENGSNMLRNSVLNDNDAIDDDTYFFPETMFPFNCVPDSALPHINRVEENHKVDFNGVLDMLPQIMTRNPIMIERLGIRPEYLSMEQGGNQCRGKNGSNGNRKLLSQEQASEMSRKVIARVLTNVGFEASSEVPMEVLSQLLSCHIGKLGRILKVLSDSYRKQCSAIELLKMFLQTAGYSNLGALAELVKDSTRNSVQQTHQQMQVIQSQMQSQQQAPLRQPQQFIIFLIFTRVLKFVAFNLEDSSKMMKMIALVVVTLQIPRQMRPQMQQMVHPQNLAFQQQQQWERIRQRQPSTPRPGMDNIKPLVEVKLENPAEFPIDSNALTAINARHHPQLQFRQQQIAAMSNFHPQSSNQFRQLASLQIPQVQTPSMGTVRAPPVKVEGFQELMGGDATLKHDSEENKLTSPPK</sequence>
<gene>
    <name evidence="2" type="ORF">TEA_022585</name>
</gene>
<dbReference type="STRING" id="542762.A0A4S4D7K6"/>
<evidence type="ECO:0000256" key="1">
    <source>
        <dbReference type="SAM" id="MobiDB-lite"/>
    </source>
</evidence>
<organism evidence="2 3">
    <name type="scientific">Camellia sinensis var. sinensis</name>
    <name type="common">China tea</name>
    <dbReference type="NCBI Taxonomy" id="542762"/>
    <lineage>
        <taxon>Eukaryota</taxon>
        <taxon>Viridiplantae</taxon>
        <taxon>Streptophyta</taxon>
        <taxon>Embryophyta</taxon>
        <taxon>Tracheophyta</taxon>
        <taxon>Spermatophyta</taxon>
        <taxon>Magnoliopsida</taxon>
        <taxon>eudicotyledons</taxon>
        <taxon>Gunneridae</taxon>
        <taxon>Pentapetalae</taxon>
        <taxon>asterids</taxon>
        <taxon>Ericales</taxon>
        <taxon>Theaceae</taxon>
        <taxon>Camellia</taxon>
    </lineage>
</organism>
<name>A0A4S4D7K6_CAMSN</name>
<feature type="region of interest" description="Disordered" evidence="1">
    <location>
        <begin position="619"/>
        <end position="638"/>
    </location>
</feature>
<evidence type="ECO:0008006" key="4">
    <source>
        <dbReference type="Google" id="ProtNLM"/>
    </source>
</evidence>
<accession>A0A4S4D7K6</accession>
<proteinExistence type="predicted"/>
<dbReference type="InterPro" id="IPR009072">
    <property type="entry name" value="Histone-fold"/>
</dbReference>
<dbReference type="PANTHER" id="PTHR37604:SF1">
    <property type="entry name" value="TRANSCRIPTION INITIATION FACTOR TFIID SUBUNIT"/>
    <property type="match status" value="1"/>
</dbReference>
<protein>
    <recommendedName>
        <fullName evidence="4">Bromodomain associated domain-containing protein</fullName>
    </recommendedName>
</protein>
<evidence type="ECO:0000313" key="3">
    <source>
        <dbReference type="Proteomes" id="UP000306102"/>
    </source>
</evidence>
<comment type="caution">
    <text evidence="2">The sequence shown here is derived from an EMBL/GenBank/DDBJ whole genome shotgun (WGS) entry which is preliminary data.</text>
</comment>
<dbReference type="PANTHER" id="PTHR37604">
    <property type="entry name" value="TRANSCRIPTION INITIATION FACTOR TFIID SUBUNIT"/>
    <property type="match status" value="1"/>
</dbReference>
<dbReference type="AlphaFoldDB" id="A0A4S4D7K6"/>
<dbReference type="GO" id="GO:0046982">
    <property type="term" value="F:protein heterodimerization activity"/>
    <property type="evidence" value="ECO:0007669"/>
    <property type="project" value="InterPro"/>
</dbReference>
<dbReference type="Proteomes" id="UP000306102">
    <property type="component" value="Unassembled WGS sequence"/>
</dbReference>
<dbReference type="EMBL" id="SDRB02012229">
    <property type="protein sequence ID" value="THF98347.1"/>
    <property type="molecule type" value="Genomic_DNA"/>
</dbReference>
<reference evidence="2 3" key="1">
    <citation type="journal article" date="2018" name="Proc. Natl. Acad. Sci. U.S.A.">
        <title>Draft genome sequence of Camellia sinensis var. sinensis provides insights into the evolution of the tea genome and tea quality.</title>
        <authorList>
            <person name="Wei C."/>
            <person name="Yang H."/>
            <person name="Wang S."/>
            <person name="Zhao J."/>
            <person name="Liu C."/>
            <person name="Gao L."/>
            <person name="Xia E."/>
            <person name="Lu Y."/>
            <person name="Tai Y."/>
            <person name="She G."/>
            <person name="Sun J."/>
            <person name="Cao H."/>
            <person name="Tong W."/>
            <person name="Gao Q."/>
            <person name="Li Y."/>
            <person name="Deng W."/>
            <person name="Jiang X."/>
            <person name="Wang W."/>
            <person name="Chen Q."/>
            <person name="Zhang S."/>
            <person name="Li H."/>
            <person name="Wu J."/>
            <person name="Wang P."/>
            <person name="Li P."/>
            <person name="Shi C."/>
            <person name="Zheng F."/>
            <person name="Jian J."/>
            <person name="Huang B."/>
            <person name="Shan D."/>
            <person name="Shi M."/>
            <person name="Fang C."/>
            <person name="Yue Y."/>
            <person name="Li F."/>
            <person name="Li D."/>
            <person name="Wei S."/>
            <person name="Han B."/>
            <person name="Jiang C."/>
            <person name="Yin Y."/>
            <person name="Xia T."/>
            <person name="Zhang Z."/>
            <person name="Bennetzen J.L."/>
            <person name="Zhao S."/>
            <person name="Wan X."/>
        </authorList>
    </citation>
    <scope>NUCLEOTIDE SEQUENCE [LARGE SCALE GENOMIC DNA]</scope>
    <source>
        <strain evidence="3">cv. Shuchazao</strain>
        <tissue evidence="2">Leaf</tissue>
    </source>
</reference>
<keyword evidence="3" id="KW-1185">Reference proteome</keyword>
<dbReference type="Gene3D" id="1.10.20.10">
    <property type="entry name" value="Histone, subunit A"/>
    <property type="match status" value="1"/>
</dbReference>